<feature type="transmembrane region" description="Helical" evidence="1">
    <location>
        <begin position="77"/>
        <end position="95"/>
    </location>
</feature>
<dbReference type="CDD" id="cd01610">
    <property type="entry name" value="PAP2_like"/>
    <property type="match status" value="1"/>
</dbReference>
<dbReference type="InterPro" id="IPR036938">
    <property type="entry name" value="PAP2/HPO_sf"/>
</dbReference>
<dbReference type="Pfam" id="PF01569">
    <property type="entry name" value="PAP2"/>
    <property type="match status" value="1"/>
</dbReference>
<comment type="caution">
    <text evidence="3">The sequence shown here is derived from an EMBL/GenBank/DDBJ whole genome shotgun (WGS) entry which is preliminary data.</text>
</comment>
<feature type="transmembrane region" description="Helical" evidence="1">
    <location>
        <begin position="154"/>
        <end position="172"/>
    </location>
</feature>
<feature type="domain" description="Phosphatidic acid phosphatase type 2/haloperoxidase" evidence="2">
    <location>
        <begin position="77"/>
        <end position="193"/>
    </location>
</feature>
<dbReference type="InterPro" id="IPR000326">
    <property type="entry name" value="PAP2/HPO"/>
</dbReference>
<keyword evidence="1" id="KW-0812">Transmembrane</keyword>
<feature type="transmembrane region" description="Helical" evidence="1">
    <location>
        <begin position="178"/>
        <end position="196"/>
    </location>
</feature>
<dbReference type="Proteomes" id="UP001549749">
    <property type="component" value="Unassembled WGS sequence"/>
</dbReference>
<sequence>MLSLLRKNAYFFLPFLLWVIAGGILFSKFTKEELFLSVNQAHAPWADVLVTGITYLGDGISFAILLVVLLIMKKFRLFFMGLATFLLVTVVVQVAKHALNAPRPISYFEDTSIIHTVKWVTVHGSNSFPSGHTAGAFGMFCFLAIIVANKRLGLLFMALALGAAHSRLYLAQHFYADVYVGSIIGTLSAVLVCYLFQLREKTTASKVCPQPAAGNVIEAT</sequence>
<gene>
    <name evidence="3" type="ORF">ABR189_14020</name>
</gene>
<feature type="transmembrane region" description="Helical" evidence="1">
    <location>
        <begin position="128"/>
        <end position="147"/>
    </location>
</feature>
<dbReference type="RefSeq" id="WP_354663591.1">
    <property type="nucleotide sequence ID" value="NZ_JBEXAC010000002.1"/>
</dbReference>
<organism evidence="3 4">
    <name type="scientific">Chitinophaga defluvii</name>
    <dbReference type="NCBI Taxonomy" id="3163343"/>
    <lineage>
        <taxon>Bacteria</taxon>
        <taxon>Pseudomonadati</taxon>
        <taxon>Bacteroidota</taxon>
        <taxon>Chitinophagia</taxon>
        <taxon>Chitinophagales</taxon>
        <taxon>Chitinophagaceae</taxon>
        <taxon>Chitinophaga</taxon>
    </lineage>
</organism>
<keyword evidence="4" id="KW-1185">Reference proteome</keyword>
<proteinExistence type="predicted"/>
<feature type="transmembrane region" description="Helical" evidence="1">
    <location>
        <begin position="9"/>
        <end position="29"/>
    </location>
</feature>
<feature type="transmembrane region" description="Helical" evidence="1">
    <location>
        <begin position="49"/>
        <end position="70"/>
    </location>
</feature>
<dbReference type="PANTHER" id="PTHR14969">
    <property type="entry name" value="SPHINGOSINE-1-PHOSPHATE PHOSPHOHYDROLASE"/>
    <property type="match status" value="1"/>
</dbReference>
<dbReference type="EMBL" id="JBEXAC010000002">
    <property type="protein sequence ID" value="MET6998497.1"/>
    <property type="molecule type" value="Genomic_DNA"/>
</dbReference>
<dbReference type="SUPFAM" id="SSF48317">
    <property type="entry name" value="Acid phosphatase/Vanadium-dependent haloperoxidase"/>
    <property type="match status" value="1"/>
</dbReference>
<evidence type="ECO:0000259" key="2">
    <source>
        <dbReference type="SMART" id="SM00014"/>
    </source>
</evidence>
<keyword evidence="1" id="KW-1133">Transmembrane helix</keyword>
<protein>
    <submittedName>
        <fullName evidence="3">Phosphatase PAP2 family protein</fullName>
    </submittedName>
</protein>
<evidence type="ECO:0000256" key="1">
    <source>
        <dbReference type="SAM" id="Phobius"/>
    </source>
</evidence>
<keyword evidence="1" id="KW-0472">Membrane</keyword>
<accession>A0ABV2T790</accession>
<reference evidence="3 4" key="1">
    <citation type="submission" date="2024-06" db="EMBL/GenBank/DDBJ databases">
        <title>Chitinophaga defluvii sp. nov., isolated from municipal sewage.</title>
        <authorList>
            <person name="Zhang L."/>
        </authorList>
    </citation>
    <scope>NUCLEOTIDE SEQUENCE [LARGE SCALE GENOMIC DNA]</scope>
    <source>
        <strain evidence="3 4">H8</strain>
    </source>
</reference>
<evidence type="ECO:0000313" key="3">
    <source>
        <dbReference type="EMBL" id="MET6998497.1"/>
    </source>
</evidence>
<name>A0ABV2T790_9BACT</name>
<evidence type="ECO:0000313" key="4">
    <source>
        <dbReference type="Proteomes" id="UP001549749"/>
    </source>
</evidence>
<dbReference type="PANTHER" id="PTHR14969:SF13">
    <property type="entry name" value="AT30094P"/>
    <property type="match status" value="1"/>
</dbReference>
<dbReference type="Gene3D" id="1.20.144.10">
    <property type="entry name" value="Phosphatidic acid phosphatase type 2/haloperoxidase"/>
    <property type="match status" value="1"/>
</dbReference>
<dbReference type="SMART" id="SM00014">
    <property type="entry name" value="acidPPc"/>
    <property type="match status" value="1"/>
</dbReference>